<evidence type="ECO:0000313" key="1">
    <source>
        <dbReference type="EMBL" id="DAD79880.1"/>
    </source>
</evidence>
<sequence>MKKENQSVQVPVSKLQNYFRKLANLLAENSETYPVSQSGNKTSIEIAPGEYMTISIQKGGEL</sequence>
<accession>A0A8S5MCI7</accession>
<proteinExistence type="predicted"/>
<name>A0A8S5MCI7_9CAUD</name>
<protein>
    <submittedName>
        <fullName evidence="1">Uncharacterized protein</fullName>
    </submittedName>
</protein>
<dbReference type="EMBL" id="BK014874">
    <property type="protein sequence ID" value="DAD79880.1"/>
    <property type="molecule type" value="Genomic_DNA"/>
</dbReference>
<organism evidence="1">
    <name type="scientific">Siphoviridae sp. cthrG7</name>
    <dbReference type="NCBI Taxonomy" id="2826428"/>
    <lineage>
        <taxon>Viruses</taxon>
        <taxon>Duplodnaviria</taxon>
        <taxon>Heunggongvirae</taxon>
        <taxon>Uroviricota</taxon>
        <taxon>Caudoviricetes</taxon>
    </lineage>
</organism>
<reference evidence="1" key="1">
    <citation type="journal article" date="2021" name="Proc. Natl. Acad. Sci. U.S.A.">
        <title>A Catalog of Tens of Thousands of Viruses from Human Metagenomes Reveals Hidden Associations with Chronic Diseases.</title>
        <authorList>
            <person name="Tisza M.J."/>
            <person name="Buck C.B."/>
        </authorList>
    </citation>
    <scope>NUCLEOTIDE SEQUENCE</scope>
    <source>
        <strain evidence="1">CthrG7</strain>
    </source>
</reference>